<feature type="transmembrane region" description="Helical" evidence="8">
    <location>
        <begin position="252"/>
        <end position="274"/>
    </location>
</feature>
<comment type="subcellular location">
    <subcellularLocation>
        <location evidence="1">Cell membrane</location>
        <topology evidence="1">Multi-pass membrane protein</topology>
    </subcellularLocation>
</comment>
<feature type="non-terminal residue" evidence="9">
    <location>
        <position position="319"/>
    </location>
</feature>
<evidence type="ECO:0000256" key="8">
    <source>
        <dbReference type="SAM" id="Phobius"/>
    </source>
</evidence>
<evidence type="ECO:0000256" key="1">
    <source>
        <dbReference type="ARBA" id="ARBA00004651"/>
    </source>
</evidence>
<evidence type="ECO:0000313" key="10">
    <source>
        <dbReference type="Proteomes" id="UP000798808"/>
    </source>
</evidence>
<feature type="transmembrane region" description="Helical" evidence="8">
    <location>
        <begin position="220"/>
        <end position="240"/>
    </location>
</feature>
<keyword evidence="6 8" id="KW-1133">Transmembrane helix</keyword>
<keyword evidence="7 8" id="KW-0472">Membrane</keyword>
<proteinExistence type="inferred from homology"/>
<evidence type="ECO:0000256" key="4">
    <source>
        <dbReference type="ARBA" id="ARBA00022475"/>
    </source>
</evidence>
<evidence type="ECO:0000256" key="7">
    <source>
        <dbReference type="ARBA" id="ARBA00023136"/>
    </source>
</evidence>
<feature type="transmembrane region" description="Helical" evidence="8">
    <location>
        <begin position="193"/>
        <end position="214"/>
    </location>
</feature>
<feature type="transmembrane region" description="Helical" evidence="8">
    <location>
        <begin position="142"/>
        <end position="162"/>
    </location>
</feature>
<organism evidence="9 10">
    <name type="scientific">Fulvivirga kasyanovii</name>
    <dbReference type="NCBI Taxonomy" id="396812"/>
    <lineage>
        <taxon>Bacteria</taxon>
        <taxon>Pseudomonadati</taxon>
        <taxon>Bacteroidota</taxon>
        <taxon>Cytophagia</taxon>
        <taxon>Cytophagales</taxon>
        <taxon>Fulvivirgaceae</taxon>
        <taxon>Fulvivirga</taxon>
    </lineage>
</organism>
<comment type="similarity">
    <text evidence="2">Belongs to the autoinducer-2 exporter (AI-2E) (TC 2.A.86) family.</text>
</comment>
<keyword evidence="10" id="KW-1185">Reference proteome</keyword>
<feature type="transmembrane region" description="Helical" evidence="8">
    <location>
        <begin position="294"/>
        <end position="318"/>
    </location>
</feature>
<gene>
    <name evidence="9" type="ORF">E1163_00745</name>
</gene>
<reference evidence="9 10" key="1">
    <citation type="submission" date="2019-02" db="EMBL/GenBank/DDBJ databases">
        <authorList>
            <person name="Goldberg S.R."/>
            <person name="Haltli B.A."/>
            <person name="Correa H."/>
            <person name="Russell K.G."/>
        </authorList>
    </citation>
    <scope>NUCLEOTIDE SEQUENCE [LARGE SCALE GENOMIC DNA]</scope>
    <source>
        <strain evidence="9 10">JCM 16186</strain>
    </source>
</reference>
<evidence type="ECO:0000313" key="9">
    <source>
        <dbReference type="EMBL" id="MTI23469.1"/>
    </source>
</evidence>
<name>A0ABW9RHD1_9BACT</name>
<dbReference type="RefSeq" id="WP_155168613.1">
    <property type="nucleotide sequence ID" value="NZ_SMLW01000192.1"/>
</dbReference>
<dbReference type="PANTHER" id="PTHR21716">
    <property type="entry name" value="TRANSMEMBRANE PROTEIN"/>
    <property type="match status" value="1"/>
</dbReference>
<comment type="caution">
    <text evidence="9">The sequence shown here is derived from an EMBL/GenBank/DDBJ whole genome shotgun (WGS) entry which is preliminary data.</text>
</comment>
<dbReference type="PANTHER" id="PTHR21716:SF53">
    <property type="entry name" value="PERMEASE PERM-RELATED"/>
    <property type="match status" value="1"/>
</dbReference>
<keyword evidence="4" id="KW-1003">Cell membrane</keyword>
<keyword evidence="5 8" id="KW-0812">Transmembrane</keyword>
<keyword evidence="3" id="KW-0813">Transport</keyword>
<evidence type="ECO:0000256" key="2">
    <source>
        <dbReference type="ARBA" id="ARBA00009773"/>
    </source>
</evidence>
<dbReference type="InterPro" id="IPR002549">
    <property type="entry name" value="AI-2E-like"/>
</dbReference>
<evidence type="ECO:0000256" key="5">
    <source>
        <dbReference type="ARBA" id="ARBA00022692"/>
    </source>
</evidence>
<feature type="transmembrane region" description="Helical" evidence="8">
    <location>
        <begin position="58"/>
        <end position="81"/>
    </location>
</feature>
<dbReference type="Pfam" id="PF01594">
    <property type="entry name" value="AI-2E_transport"/>
    <property type="match status" value="1"/>
</dbReference>
<feature type="transmembrane region" description="Helical" evidence="8">
    <location>
        <begin position="29"/>
        <end position="46"/>
    </location>
</feature>
<dbReference type="EMBL" id="SMLW01000192">
    <property type="protein sequence ID" value="MTI23469.1"/>
    <property type="molecule type" value="Genomic_DNA"/>
</dbReference>
<accession>A0ABW9RHD1</accession>
<sequence>MKSSLLQKSVLVLLLLVLFFGGIYFAAPFFKPLAVAFLIALLMLRLARKAEGKGANRLWSSIIAVFIVVAFLTLISGLLGYQANQMSDNSKQLERQGKQKIETLQKTLEKKTGLTSKQLESFFQNTGHSQLKSTAKNIASSILNSLTDLLLTLIYTFLFLYYRRHLKRFVLKLMDKKYREQTRKTMEESGEIALQYLGAKFILIGILATIYSIGLTLLGVKYAIFYSVLAALLSLIPYIGNMIGAAFPLLMAIIYNDTATALGVVALFAVAQFIESYFLEPLIVGKKVNLNPMMTILIAVLGGILWGVPGMIIAIPYLG</sequence>
<evidence type="ECO:0000256" key="6">
    <source>
        <dbReference type="ARBA" id="ARBA00022989"/>
    </source>
</evidence>
<dbReference type="Proteomes" id="UP000798808">
    <property type="component" value="Unassembled WGS sequence"/>
</dbReference>
<protein>
    <submittedName>
        <fullName evidence="9">AI-2E family transporter</fullName>
    </submittedName>
</protein>
<evidence type="ECO:0000256" key="3">
    <source>
        <dbReference type="ARBA" id="ARBA00022448"/>
    </source>
</evidence>